<protein>
    <submittedName>
        <fullName evidence="1">Uncharacterized protein</fullName>
    </submittedName>
</protein>
<evidence type="ECO:0000313" key="1">
    <source>
        <dbReference type="EMBL" id="MBW0512562.1"/>
    </source>
</evidence>
<proteinExistence type="predicted"/>
<gene>
    <name evidence="1" type="ORF">O181_052277</name>
</gene>
<dbReference type="AlphaFoldDB" id="A0A9Q3HQC8"/>
<organism evidence="1 2">
    <name type="scientific">Austropuccinia psidii MF-1</name>
    <dbReference type="NCBI Taxonomy" id="1389203"/>
    <lineage>
        <taxon>Eukaryota</taxon>
        <taxon>Fungi</taxon>
        <taxon>Dikarya</taxon>
        <taxon>Basidiomycota</taxon>
        <taxon>Pucciniomycotina</taxon>
        <taxon>Pucciniomycetes</taxon>
        <taxon>Pucciniales</taxon>
        <taxon>Sphaerophragmiaceae</taxon>
        <taxon>Austropuccinia</taxon>
    </lineage>
</organism>
<dbReference type="EMBL" id="AVOT02022866">
    <property type="protein sequence ID" value="MBW0512562.1"/>
    <property type="molecule type" value="Genomic_DNA"/>
</dbReference>
<evidence type="ECO:0000313" key="2">
    <source>
        <dbReference type="Proteomes" id="UP000765509"/>
    </source>
</evidence>
<dbReference type="Proteomes" id="UP000765509">
    <property type="component" value="Unassembled WGS sequence"/>
</dbReference>
<name>A0A9Q3HQC8_9BASI</name>
<accession>A0A9Q3HQC8</accession>
<comment type="caution">
    <text evidence="1">The sequence shown here is derived from an EMBL/GenBank/DDBJ whole genome shotgun (WGS) entry which is preliminary data.</text>
</comment>
<sequence length="137" mass="14951">MHPNQAQRTSLGIEAVALVALDRLTPHRALGAAANSDAGRRAPTAQPQRPAGIYSLRSRSGCSGMNNFHGDTKVRTLSIYPAMVMCTREKPPRSRPLNKQTLIQSFGSMWWSIFVCLRSLVLPRVLPRTSLGGITSP</sequence>
<keyword evidence="2" id="KW-1185">Reference proteome</keyword>
<reference evidence="1" key="1">
    <citation type="submission" date="2021-03" db="EMBL/GenBank/DDBJ databases">
        <title>Draft genome sequence of rust myrtle Austropuccinia psidii MF-1, a brazilian biotype.</title>
        <authorList>
            <person name="Quecine M.C."/>
            <person name="Pachon D.M.R."/>
            <person name="Bonatelli M.L."/>
            <person name="Correr F.H."/>
            <person name="Franceschini L.M."/>
            <person name="Leite T.F."/>
            <person name="Margarido G.R.A."/>
            <person name="Almeida C.A."/>
            <person name="Ferrarezi J.A."/>
            <person name="Labate C.A."/>
        </authorList>
    </citation>
    <scope>NUCLEOTIDE SEQUENCE</scope>
    <source>
        <strain evidence="1">MF-1</strain>
    </source>
</reference>